<evidence type="ECO:0000313" key="3">
    <source>
        <dbReference type="Proteomes" id="UP000050996"/>
    </source>
</evidence>
<dbReference type="RefSeq" id="WP_053477310.1">
    <property type="nucleotide sequence ID" value="NZ_CP041305.1"/>
</dbReference>
<dbReference type="Gene3D" id="2.30.40.10">
    <property type="entry name" value="Urease, subunit C, domain 1"/>
    <property type="match status" value="1"/>
</dbReference>
<dbReference type="PANTHER" id="PTHR22642">
    <property type="entry name" value="IMIDAZOLONEPROPIONASE"/>
    <property type="match status" value="1"/>
</dbReference>
<accession>A0A0Q3QRL4</accession>
<dbReference type="CDD" id="cd01300">
    <property type="entry name" value="YtcJ_like"/>
    <property type="match status" value="1"/>
</dbReference>
<dbReference type="InterPro" id="IPR013108">
    <property type="entry name" value="Amidohydro_3"/>
</dbReference>
<dbReference type="EMBL" id="LJIX01000006">
    <property type="protein sequence ID" value="KQL20817.1"/>
    <property type="molecule type" value="Genomic_DNA"/>
</dbReference>
<sequence length="541" mass="60115">MGTLWYGGNIYTLQEANHQVEAVFTCADKIVEIGSIQSLEEKYGNEIVSRMDLQGRTMLPGFTDSHMHLIGHGERLIRLDLSNCLSKESVFQAVQQYAESLEEGEWLIGEGWNENLWKKSDPIVAAELDGLVPDHPVILKRVCRHALVVNSLALKAASINENTENPPGGVIEKDELGKPNGLLKDQAQELVFDVLPEVSEAYLKKALRAAIKDAYKLGFIGAHTEDLNYYGGYEKTFRAFKQVIEEEGKLFRAHLLVHHEVVDEMKNAGQHFLSGDDWIEFGAMKIFADGALGGRTALLSHPYADDPSTSGIAILSQQQLDDLIKKAREFKLPVAIHAIGDLAFEMALNAIEKYPITGEGRDRLIHAQILRKELIDRSKNLPLILDIQPRFLASDFPWVIDRIGEEHMNYCYAWKTLLNEGPPCAGGSDAPIEPLNPFLGIHAAVTRTNINDPEKKVYYQSEALTIYEAVCLFTKGSAYAASHENDRGVIKEGFLADFTILEEDIFKVTPDEIADIAVAQTVIGGQIVFDSKTNTSESPIQ</sequence>
<name>A0A0Q3QRL4_9BACI</name>
<dbReference type="Proteomes" id="UP000050996">
    <property type="component" value="Unassembled WGS sequence"/>
</dbReference>
<comment type="caution">
    <text evidence="2">The sequence shown here is derived from an EMBL/GenBank/DDBJ whole genome shotgun (WGS) entry which is preliminary data.</text>
</comment>
<gene>
    <name evidence="2" type="ORF">AN957_20940</name>
</gene>
<dbReference type="SUPFAM" id="SSF51338">
    <property type="entry name" value="Composite domain of metallo-dependent hydrolases"/>
    <property type="match status" value="1"/>
</dbReference>
<protein>
    <submittedName>
        <fullName evidence="2">Amidohydrolase</fullName>
    </submittedName>
</protein>
<keyword evidence="2" id="KW-0378">Hydrolase</keyword>
<dbReference type="SUPFAM" id="SSF51556">
    <property type="entry name" value="Metallo-dependent hydrolases"/>
    <property type="match status" value="1"/>
</dbReference>
<organism evidence="2 3">
    <name type="scientific">Cytobacillus solani</name>
    <dbReference type="NCBI Taxonomy" id="1637975"/>
    <lineage>
        <taxon>Bacteria</taxon>
        <taxon>Bacillati</taxon>
        <taxon>Bacillota</taxon>
        <taxon>Bacilli</taxon>
        <taxon>Bacillales</taxon>
        <taxon>Bacillaceae</taxon>
        <taxon>Cytobacillus</taxon>
    </lineage>
</organism>
<proteinExistence type="predicted"/>
<evidence type="ECO:0000313" key="2">
    <source>
        <dbReference type="EMBL" id="KQL20817.1"/>
    </source>
</evidence>
<dbReference type="Gene3D" id="3.20.20.140">
    <property type="entry name" value="Metal-dependent hydrolases"/>
    <property type="match status" value="1"/>
</dbReference>
<keyword evidence="3" id="KW-1185">Reference proteome</keyword>
<dbReference type="Pfam" id="PF07969">
    <property type="entry name" value="Amidohydro_3"/>
    <property type="match status" value="1"/>
</dbReference>
<reference evidence="2 3" key="1">
    <citation type="submission" date="2015-09" db="EMBL/GenBank/DDBJ databases">
        <title>Genome sequencing project for genomic taxonomy and phylogenomics of Bacillus-like bacteria.</title>
        <authorList>
            <person name="Liu B."/>
            <person name="Wang J."/>
            <person name="Zhu Y."/>
            <person name="Liu G."/>
            <person name="Chen Q."/>
            <person name="Chen Z."/>
            <person name="Lan J."/>
            <person name="Che J."/>
            <person name="Ge C."/>
            <person name="Shi H."/>
            <person name="Pan Z."/>
            <person name="Liu X."/>
        </authorList>
    </citation>
    <scope>NUCLEOTIDE SEQUENCE [LARGE SCALE GENOMIC DNA]</scope>
    <source>
        <strain evidence="2 3">FJAT-18043</strain>
    </source>
</reference>
<dbReference type="AlphaFoldDB" id="A0A0Q3QRL4"/>
<dbReference type="InterPro" id="IPR011059">
    <property type="entry name" value="Metal-dep_hydrolase_composite"/>
</dbReference>
<dbReference type="STRING" id="1637975.AN957_20940"/>
<dbReference type="PATRIC" id="fig|1637975.4.peg.4168"/>
<dbReference type="InterPro" id="IPR033932">
    <property type="entry name" value="YtcJ-like"/>
</dbReference>
<dbReference type="Gene3D" id="3.10.310.70">
    <property type="match status" value="1"/>
</dbReference>
<dbReference type="InterPro" id="IPR032466">
    <property type="entry name" value="Metal_Hydrolase"/>
</dbReference>
<evidence type="ECO:0000259" key="1">
    <source>
        <dbReference type="Pfam" id="PF07969"/>
    </source>
</evidence>
<dbReference type="PANTHER" id="PTHR22642:SF2">
    <property type="entry name" value="PROTEIN LONG AFTER FAR-RED 3"/>
    <property type="match status" value="1"/>
</dbReference>
<feature type="domain" description="Amidohydrolase 3" evidence="1">
    <location>
        <begin position="51"/>
        <end position="529"/>
    </location>
</feature>
<dbReference type="GO" id="GO:0016810">
    <property type="term" value="F:hydrolase activity, acting on carbon-nitrogen (but not peptide) bonds"/>
    <property type="evidence" value="ECO:0007669"/>
    <property type="project" value="InterPro"/>
</dbReference>